<accession>A0A560FTP9</accession>
<keyword evidence="2" id="KW-1185">Reference proteome</keyword>
<reference evidence="1 2" key="1">
    <citation type="submission" date="2019-06" db="EMBL/GenBank/DDBJ databases">
        <title>Genomic Encyclopedia of Type Strains, Phase IV (KMG-V): Genome sequencing to study the core and pangenomes of soil and plant-associated prokaryotes.</title>
        <authorList>
            <person name="Whitman W."/>
        </authorList>
    </citation>
    <scope>NUCLEOTIDE SEQUENCE [LARGE SCALE GENOMIC DNA]</scope>
    <source>
        <strain evidence="1 2">BR 11865</strain>
    </source>
</reference>
<dbReference type="RefSeq" id="WP_145618398.1">
    <property type="nucleotide sequence ID" value="NZ_VITO01000011.1"/>
</dbReference>
<sequence>MADYYRDTRAFLRASLHPDGYRDAQHGDGLRKTVAKGVHVTALMSGIWHHLSYTSGLRFDVLNKALISGASNAGWPDRHIGMFRLWLWGLFWEDERHFYLAQEDISPGSPSGIIATQEEIREHLLAEEARLSALADLETAVAYACDKRLFRHLGPFMIPIAAKITNNRVLWDWSVPYFSAVVAAENETKLPINRRDYSGLIRAIDALPL</sequence>
<evidence type="ECO:0000313" key="1">
    <source>
        <dbReference type="EMBL" id="TWB24987.1"/>
    </source>
</evidence>
<evidence type="ECO:0000313" key="2">
    <source>
        <dbReference type="Proteomes" id="UP000316545"/>
    </source>
</evidence>
<gene>
    <name evidence="1" type="ORF">FBZ88_11164</name>
</gene>
<dbReference type="Proteomes" id="UP000316545">
    <property type="component" value="Unassembled WGS sequence"/>
</dbReference>
<dbReference type="EMBL" id="VITO01000011">
    <property type="protein sequence ID" value="TWB24987.1"/>
    <property type="molecule type" value="Genomic_DNA"/>
</dbReference>
<dbReference type="AlphaFoldDB" id="A0A560FTP9"/>
<protein>
    <submittedName>
        <fullName evidence="1">Uncharacterized protein</fullName>
    </submittedName>
</protein>
<name>A0A560FTP9_9PROT</name>
<comment type="caution">
    <text evidence="1">The sequence shown here is derived from an EMBL/GenBank/DDBJ whole genome shotgun (WGS) entry which is preliminary data.</text>
</comment>
<proteinExistence type="predicted"/>
<organism evidence="1 2">
    <name type="scientific">Nitrospirillum amazonense</name>
    <dbReference type="NCBI Taxonomy" id="28077"/>
    <lineage>
        <taxon>Bacteria</taxon>
        <taxon>Pseudomonadati</taxon>
        <taxon>Pseudomonadota</taxon>
        <taxon>Alphaproteobacteria</taxon>
        <taxon>Rhodospirillales</taxon>
        <taxon>Azospirillaceae</taxon>
        <taxon>Nitrospirillum</taxon>
    </lineage>
</organism>